<reference evidence="2 3" key="1">
    <citation type="journal article" date="2015" name="Biotechnol. Biofuels">
        <title>Enhanced degradation of softwood versus hardwood by the white-rot fungus Pycnoporus coccineus.</title>
        <authorList>
            <person name="Couturier M."/>
            <person name="Navarro D."/>
            <person name="Chevret D."/>
            <person name="Henrissat B."/>
            <person name="Piumi F."/>
            <person name="Ruiz-Duenas F.J."/>
            <person name="Martinez A.T."/>
            <person name="Grigoriev I.V."/>
            <person name="Riley R."/>
            <person name="Lipzen A."/>
            <person name="Berrin J.G."/>
            <person name="Master E.R."/>
            <person name="Rosso M.N."/>
        </authorList>
    </citation>
    <scope>NUCLEOTIDE SEQUENCE [LARGE SCALE GENOMIC DNA]</scope>
    <source>
        <strain evidence="2 3">BRFM310</strain>
    </source>
</reference>
<feature type="compositionally biased region" description="Basic residues" evidence="1">
    <location>
        <begin position="117"/>
        <end position="128"/>
    </location>
</feature>
<keyword evidence="3" id="KW-1185">Reference proteome</keyword>
<feature type="compositionally biased region" description="Pro residues" evidence="1">
    <location>
        <begin position="84"/>
        <end position="96"/>
    </location>
</feature>
<evidence type="ECO:0000313" key="2">
    <source>
        <dbReference type="EMBL" id="OSD04425.1"/>
    </source>
</evidence>
<gene>
    <name evidence="2" type="ORF">PYCCODRAFT_95595</name>
</gene>
<dbReference type="AlphaFoldDB" id="A0A1Y2ITE7"/>
<dbReference type="EMBL" id="KZ084096">
    <property type="protein sequence ID" value="OSD04425.1"/>
    <property type="molecule type" value="Genomic_DNA"/>
</dbReference>
<feature type="compositionally biased region" description="Low complexity" evidence="1">
    <location>
        <begin position="42"/>
        <end position="69"/>
    </location>
</feature>
<evidence type="ECO:0000313" key="3">
    <source>
        <dbReference type="Proteomes" id="UP000193067"/>
    </source>
</evidence>
<evidence type="ECO:0000256" key="1">
    <source>
        <dbReference type="SAM" id="MobiDB-lite"/>
    </source>
</evidence>
<name>A0A1Y2ITE7_TRAC3</name>
<accession>A0A1Y2ITE7</accession>
<dbReference type="Proteomes" id="UP000193067">
    <property type="component" value="Unassembled WGS sequence"/>
</dbReference>
<sequence length="155" mass="16964">MNDSHGLSNRSRASSMAQLASTGRYSALLVLLSDRAWQAAYSTPPCTSHCTSSRAPLPSSPPARRTAPSFALPLRASTVLRPVPSTPPSMWPPLPPASSGGSCSPNSFLEQQSTYRPRAHDRGHRPRRIWPSPYPRLRPVRFVTLSYRTPSTASR</sequence>
<protein>
    <submittedName>
        <fullName evidence="2">Uncharacterized protein</fullName>
    </submittedName>
</protein>
<organism evidence="2 3">
    <name type="scientific">Trametes coccinea (strain BRFM310)</name>
    <name type="common">Pycnoporus coccineus</name>
    <dbReference type="NCBI Taxonomy" id="1353009"/>
    <lineage>
        <taxon>Eukaryota</taxon>
        <taxon>Fungi</taxon>
        <taxon>Dikarya</taxon>
        <taxon>Basidiomycota</taxon>
        <taxon>Agaricomycotina</taxon>
        <taxon>Agaricomycetes</taxon>
        <taxon>Polyporales</taxon>
        <taxon>Polyporaceae</taxon>
        <taxon>Trametes</taxon>
    </lineage>
</organism>
<feature type="compositionally biased region" description="Polar residues" evidence="1">
    <location>
        <begin position="100"/>
        <end position="115"/>
    </location>
</feature>
<proteinExistence type="predicted"/>
<feature type="region of interest" description="Disordered" evidence="1">
    <location>
        <begin position="42"/>
        <end position="132"/>
    </location>
</feature>